<organism evidence="1 2">
    <name type="scientific">Mucilaginibacter paludis DSM 18603</name>
    <dbReference type="NCBI Taxonomy" id="714943"/>
    <lineage>
        <taxon>Bacteria</taxon>
        <taxon>Pseudomonadati</taxon>
        <taxon>Bacteroidota</taxon>
        <taxon>Sphingobacteriia</taxon>
        <taxon>Sphingobacteriales</taxon>
        <taxon>Sphingobacteriaceae</taxon>
        <taxon>Mucilaginibacter</taxon>
    </lineage>
</organism>
<gene>
    <name evidence="1" type="ORF">Mucpa_4464</name>
</gene>
<reference evidence="1" key="1">
    <citation type="submission" date="2011-09" db="EMBL/GenBank/DDBJ databases">
        <title>The permanent draft genome of Mucilaginibacter paludis DSM 18603.</title>
        <authorList>
            <consortium name="US DOE Joint Genome Institute (JGI-PGF)"/>
            <person name="Lucas S."/>
            <person name="Han J."/>
            <person name="Lapidus A."/>
            <person name="Bruce D."/>
            <person name="Goodwin L."/>
            <person name="Pitluck S."/>
            <person name="Peters L."/>
            <person name="Kyrpides N."/>
            <person name="Mavromatis K."/>
            <person name="Ivanova N."/>
            <person name="Mikhailova N."/>
            <person name="Held B."/>
            <person name="Detter J.C."/>
            <person name="Tapia R."/>
            <person name="Han C."/>
            <person name="Land M."/>
            <person name="Hauser L."/>
            <person name="Markowitz V."/>
            <person name="Cheng J.-F."/>
            <person name="Hugenholtz P."/>
            <person name="Woyke T."/>
            <person name="Wu D."/>
            <person name="Tindall B."/>
            <person name="Brambilla E."/>
            <person name="Klenk H.-P."/>
            <person name="Eisen J.A."/>
        </authorList>
    </citation>
    <scope>NUCLEOTIDE SEQUENCE [LARGE SCALE GENOMIC DNA]</scope>
    <source>
        <strain evidence="1">DSM 18603</strain>
    </source>
</reference>
<name>H1Y309_9SPHI</name>
<accession>H1Y309</accession>
<dbReference type="Proteomes" id="UP000002774">
    <property type="component" value="Chromosome"/>
</dbReference>
<protein>
    <submittedName>
        <fullName evidence="1">Uncharacterized protein</fullName>
    </submittedName>
</protein>
<dbReference type="STRING" id="714943.Mucpa_4464"/>
<dbReference type="HOGENOM" id="CLU_3374688_0_0_10"/>
<sequence length="34" mass="4057">MSSALYGKFTSVLISWLSWDKDLEQRQFNMQKAF</sequence>
<proteinExistence type="predicted"/>
<dbReference type="AlphaFoldDB" id="H1Y309"/>
<dbReference type="EMBL" id="CM001403">
    <property type="protein sequence ID" value="EHQ28554.1"/>
    <property type="molecule type" value="Genomic_DNA"/>
</dbReference>
<evidence type="ECO:0000313" key="2">
    <source>
        <dbReference type="Proteomes" id="UP000002774"/>
    </source>
</evidence>
<keyword evidence="2" id="KW-1185">Reference proteome</keyword>
<evidence type="ECO:0000313" key="1">
    <source>
        <dbReference type="EMBL" id="EHQ28554.1"/>
    </source>
</evidence>